<name>A0A1H3FMA5_9PSEU</name>
<proteinExistence type="predicted"/>
<dbReference type="EMBL" id="FNOK01000017">
    <property type="protein sequence ID" value="SDX91264.1"/>
    <property type="molecule type" value="Genomic_DNA"/>
</dbReference>
<keyword evidence="2" id="KW-1185">Reference proteome</keyword>
<dbReference type="AlphaFoldDB" id="A0A1H3FMA5"/>
<evidence type="ECO:0000313" key="1">
    <source>
        <dbReference type="EMBL" id="SDX91264.1"/>
    </source>
</evidence>
<organism evidence="1 2">
    <name type="scientific">Saccharopolyspora shandongensis</name>
    <dbReference type="NCBI Taxonomy" id="418495"/>
    <lineage>
        <taxon>Bacteria</taxon>
        <taxon>Bacillati</taxon>
        <taxon>Actinomycetota</taxon>
        <taxon>Actinomycetes</taxon>
        <taxon>Pseudonocardiales</taxon>
        <taxon>Pseudonocardiaceae</taxon>
        <taxon>Saccharopolyspora</taxon>
    </lineage>
</organism>
<evidence type="ECO:0000313" key="2">
    <source>
        <dbReference type="Proteomes" id="UP000199529"/>
    </source>
</evidence>
<protein>
    <submittedName>
        <fullName evidence="1">Uncharacterized protein</fullName>
    </submittedName>
</protein>
<reference evidence="2" key="1">
    <citation type="submission" date="2016-10" db="EMBL/GenBank/DDBJ databases">
        <authorList>
            <person name="Varghese N."/>
            <person name="Submissions S."/>
        </authorList>
    </citation>
    <scope>NUCLEOTIDE SEQUENCE [LARGE SCALE GENOMIC DNA]</scope>
    <source>
        <strain evidence="2">CGMCC 4.3530</strain>
    </source>
</reference>
<dbReference type="Proteomes" id="UP000199529">
    <property type="component" value="Unassembled WGS sequence"/>
</dbReference>
<sequence>MACRGGRGEPDWRFQTKIAYARSTARLTRARSRVAVLPEDRIFEPSGVALFM</sequence>
<accession>A0A1H3FMA5</accession>
<gene>
    <name evidence="1" type="ORF">SAMN05216215_101748</name>
</gene>